<dbReference type="PANTHER" id="PTHR10589:SF17">
    <property type="entry name" value="UBIQUITIN CARBOXYL-TERMINAL HYDROLASE"/>
    <property type="match status" value="1"/>
</dbReference>
<dbReference type="InterPro" id="IPR057254">
    <property type="entry name" value="UCH_AS"/>
</dbReference>
<feature type="site" description="Transition state stabilizer" evidence="10">
    <location>
        <position position="83"/>
    </location>
</feature>
<dbReference type="PRINTS" id="PR00707">
    <property type="entry name" value="UBCTHYDRLASE"/>
</dbReference>
<dbReference type="PANTHER" id="PTHR10589">
    <property type="entry name" value="UBIQUITIN CARBOXYL-TERMINAL HYDROLASE"/>
    <property type="match status" value="1"/>
</dbReference>
<dbReference type="PROSITE" id="PS00140">
    <property type="entry name" value="UCH_1"/>
    <property type="match status" value="1"/>
</dbReference>
<evidence type="ECO:0000256" key="2">
    <source>
        <dbReference type="ARBA" id="ARBA00009326"/>
    </source>
</evidence>
<keyword evidence="14" id="KW-1185">Reference proteome</keyword>
<evidence type="ECO:0000256" key="11">
    <source>
        <dbReference type="RuleBase" id="RU361215"/>
    </source>
</evidence>
<sequence>MSLNWIPLESNPDVLNSFIENLGVTTDWKFVDVYGFDDESIQFIPSPTVVSIILLYPLSEVEDGIPVGDSSPVTDKDVYFMKQTIGNACGAMAILHAVANNTNTVTFTEDSSLKKFIDKTKDLSPYDKADLLVNSTEINNTHHDCAQTGQTVAPDPTSHVDCHFIALVQVNGVLYEMDGRKQGPVAHGPSSADTFVSDAIKVCRKYVDKNPQCLRFTAVALCKDPF</sequence>
<comment type="function">
    <text evidence="8">Ubiquitin-protein hydrolase is involved both in the processing of ubiquitin precursors and of ubiquitinated proteins. This enzyme is a thiol protease that recognizes and hydrolyzes a peptide bond at the C-terminal glycine of ubiquitin.</text>
</comment>
<keyword evidence="6 10" id="KW-0378">Hydrolase</keyword>
<dbReference type="CDD" id="cd09616">
    <property type="entry name" value="Peptidase_C12_UCH_L1_L3"/>
    <property type="match status" value="1"/>
</dbReference>
<dbReference type="FunFam" id="3.40.532.10:FF:000006">
    <property type="entry name" value="Ubiquitin carboxyl-terminal hydrolase"/>
    <property type="match status" value="1"/>
</dbReference>
<dbReference type="OrthoDB" id="427186at2759"/>
<dbReference type="AlphaFoldDB" id="T1K0K0"/>
<dbReference type="Gene3D" id="3.40.532.10">
    <property type="entry name" value="Peptidase C12, ubiquitin carboxyl-terminal hydrolase"/>
    <property type="match status" value="1"/>
</dbReference>
<protein>
    <recommendedName>
        <fullName evidence="9 11">Ubiquitin carboxyl-terminal hydrolase</fullName>
        <ecNumber evidence="3 11">3.4.19.12</ecNumber>
    </recommendedName>
</protein>
<feature type="domain" description="UCH catalytic" evidence="12">
    <location>
        <begin position="4"/>
        <end position="223"/>
    </location>
</feature>
<gene>
    <name evidence="13" type="primary">107372164</name>
</gene>
<evidence type="ECO:0000256" key="4">
    <source>
        <dbReference type="ARBA" id="ARBA00022670"/>
    </source>
</evidence>
<dbReference type="InterPro" id="IPR036959">
    <property type="entry name" value="Peptidase_C12_UCH_sf"/>
</dbReference>
<feature type="active site" description="Nucleophile" evidence="10">
    <location>
        <position position="89"/>
    </location>
</feature>
<comment type="catalytic activity">
    <reaction evidence="1 10 11">
        <text>Thiol-dependent hydrolysis of ester, thioester, amide, peptide and isopeptide bonds formed by the C-terminal Gly of ubiquitin (a 76-residue protein attached to proteins as an intracellular targeting signal).</text>
        <dbReference type="EC" id="3.4.19.12"/>
    </reaction>
</comment>
<keyword evidence="4 10" id="KW-0645">Protease</keyword>
<dbReference type="eggNOG" id="KOG1415">
    <property type="taxonomic scope" value="Eukaryota"/>
</dbReference>
<feature type="site" description="Important for enzyme activity" evidence="10">
    <location>
        <position position="178"/>
    </location>
</feature>
<dbReference type="STRING" id="32264.T1K0K0"/>
<dbReference type="GO" id="GO:0004843">
    <property type="term" value="F:cysteine-type deubiquitinase activity"/>
    <property type="evidence" value="ECO:0007669"/>
    <property type="project" value="UniProtKB-UniRule"/>
</dbReference>
<proteinExistence type="inferred from homology"/>
<evidence type="ECO:0000256" key="3">
    <source>
        <dbReference type="ARBA" id="ARBA00012759"/>
    </source>
</evidence>
<name>T1K0K0_TETUR</name>
<dbReference type="GO" id="GO:0016579">
    <property type="term" value="P:protein deubiquitination"/>
    <property type="evidence" value="ECO:0007669"/>
    <property type="project" value="TreeGrafter"/>
</dbReference>
<dbReference type="GO" id="GO:0006511">
    <property type="term" value="P:ubiquitin-dependent protein catabolic process"/>
    <property type="evidence" value="ECO:0007669"/>
    <property type="project" value="UniProtKB-UniRule"/>
</dbReference>
<evidence type="ECO:0000256" key="9">
    <source>
        <dbReference type="ARBA" id="ARBA00073226"/>
    </source>
</evidence>
<dbReference type="InterPro" id="IPR001578">
    <property type="entry name" value="Peptidase_C12_UCH"/>
</dbReference>
<dbReference type="KEGG" id="tut:107372164"/>
<dbReference type="HOGENOM" id="CLU_054406_1_1_1"/>
<evidence type="ECO:0000256" key="8">
    <source>
        <dbReference type="ARBA" id="ARBA00055560"/>
    </source>
</evidence>
<keyword evidence="7 10" id="KW-0788">Thiol protease</keyword>
<dbReference type="SUPFAM" id="SSF54001">
    <property type="entry name" value="Cysteine proteinases"/>
    <property type="match status" value="1"/>
</dbReference>
<evidence type="ECO:0000256" key="1">
    <source>
        <dbReference type="ARBA" id="ARBA00000707"/>
    </source>
</evidence>
<evidence type="ECO:0000313" key="14">
    <source>
        <dbReference type="Proteomes" id="UP000015104"/>
    </source>
</evidence>
<feature type="active site" description="Proton donor" evidence="10">
    <location>
        <position position="163"/>
    </location>
</feature>
<comment type="similarity">
    <text evidence="2 10 11">Belongs to the peptidase C12 family.</text>
</comment>
<dbReference type="PROSITE" id="PS52048">
    <property type="entry name" value="UCH_DOMAIN"/>
    <property type="match status" value="1"/>
</dbReference>
<keyword evidence="5 10" id="KW-0833">Ubl conjugation pathway</keyword>
<evidence type="ECO:0000313" key="13">
    <source>
        <dbReference type="EnsemblMetazoa" id="tetur03g08070.1"/>
    </source>
</evidence>
<reference evidence="14" key="1">
    <citation type="submission" date="2011-08" db="EMBL/GenBank/DDBJ databases">
        <authorList>
            <person name="Rombauts S."/>
        </authorList>
    </citation>
    <scope>NUCLEOTIDE SEQUENCE</scope>
    <source>
        <strain evidence="14">London</strain>
    </source>
</reference>
<reference evidence="13" key="2">
    <citation type="submission" date="2015-06" db="UniProtKB">
        <authorList>
            <consortium name="EnsemblMetazoa"/>
        </authorList>
    </citation>
    <scope>IDENTIFICATION</scope>
</reference>
<evidence type="ECO:0000259" key="12">
    <source>
        <dbReference type="PROSITE" id="PS52048"/>
    </source>
</evidence>
<evidence type="ECO:0000256" key="7">
    <source>
        <dbReference type="ARBA" id="ARBA00022807"/>
    </source>
</evidence>
<organism evidence="13 14">
    <name type="scientific">Tetranychus urticae</name>
    <name type="common">Two-spotted spider mite</name>
    <dbReference type="NCBI Taxonomy" id="32264"/>
    <lineage>
        <taxon>Eukaryota</taxon>
        <taxon>Metazoa</taxon>
        <taxon>Ecdysozoa</taxon>
        <taxon>Arthropoda</taxon>
        <taxon>Chelicerata</taxon>
        <taxon>Arachnida</taxon>
        <taxon>Acari</taxon>
        <taxon>Acariformes</taxon>
        <taxon>Trombidiformes</taxon>
        <taxon>Prostigmata</taxon>
        <taxon>Eleutherengona</taxon>
        <taxon>Raphignathae</taxon>
        <taxon>Tetranychoidea</taxon>
        <taxon>Tetranychidae</taxon>
        <taxon>Tetranychus</taxon>
    </lineage>
</organism>
<dbReference type="EMBL" id="CAEY01001142">
    <property type="status" value="NOT_ANNOTATED_CDS"/>
    <property type="molecule type" value="Genomic_DNA"/>
</dbReference>
<dbReference type="Proteomes" id="UP000015104">
    <property type="component" value="Unassembled WGS sequence"/>
</dbReference>
<dbReference type="EC" id="3.4.19.12" evidence="3 11"/>
<dbReference type="Pfam" id="PF01088">
    <property type="entry name" value="Peptidase_C12"/>
    <property type="match status" value="1"/>
</dbReference>
<dbReference type="GO" id="GO:0005737">
    <property type="term" value="C:cytoplasm"/>
    <property type="evidence" value="ECO:0007669"/>
    <property type="project" value="TreeGrafter"/>
</dbReference>
<dbReference type="InterPro" id="IPR038765">
    <property type="entry name" value="Papain-like_cys_pep_sf"/>
</dbReference>
<accession>T1K0K0</accession>
<dbReference type="EnsemblMetazoa" id="tetur03g08070.1">
    <property type="protein sequence ID" value="tetur03g08070.1"/>
    <property type="gene ID" value="tetur03g08070"/>
</dbReference>
<evidence type="ECO:0000256" key="5">
    <source>
        <dbReference type="ARBA" id="ARBA00022786"/>
    </source>
</evidence>
<dbReference type="OMA" id="TCFVQAP"/>
<evidence type="ECO:0000256" key="10">
    <source>
        <dbReference type="PROSITE-ProRule" id="PRU01393"/>
    </source>
</evidence>
<evidence type="ECO:0000256" key="6">
    <source>
        <dbReference type="ARBA" id="ARBA00022801"/>
    </source>
</evidence>